<name>D6RQP2_COPC7</name>
<protein>
    <submittedName>
        <fullName evidence="2">Uncharacterized protein</fullName>
    </submittedName>
</protein>
<accession>D6RQP2</accession>
<dbReference type="AlphaFoldDB" id="D6RQP2"/>
<dbReference type="EMBL" id="AACS02000012">
    <property type="protein sequence ID" value="EFI26668.1"/>
    <property type="molecule type" value="Genomic_DNA"/>
</dbReference>
<reference evidence="2 3" key="1">
    <citation type="journal article" date="2010" name="Proc. Natl. Acad. Sci. U.S.A.">
        <title>Insights into evolution of multicellular fungi from the assembled chromosomes of the mushroom Coprinopsis cinerea (Coprinus cinereus).</title>
        <authorList>
            <person name="Stajich J.E."/>
            <person name="Wilke S.K."/>
            <person name="Ahren D."/>
            <person name="Au C.H."/>
            <person name="Birren B.W."/>
            <person name="Borodovsky M."/>
            <person name="Burns C."/>
            <person name="Canback B."/>
            <person name="Casselton L.A."/>
            <person name="Cheng C.K."/>
            <person name="Deng J."/>
            <person name="Dietrich F.S."/>
            <person name="Fargo D.C."/>
            <person name="Farman M.L."/>
            <person name="Gathman A.C."/>
            <person name="Goldberg J."/>
            <person name="Guigo R."/>
            <person name="Hoegger P.J."/>
            <person name="Hooker J.B."/>
            <person name="Huggins A."/>
            <person name="James T.Y."/>
            <person name="Kamada T."/>
            <person name="Kilaru S."/>
            <person name="Kodira C."/>
            <person name="Kues U."/>
            <person name="Kupfer D."/>
            <person name="Kwan H.S."/>
            <person name="Lomsadze A."/>
            <person name="Li W."/>
            <person name="Lilly W.W."/>
            <person name="Ma L.J."/>
            <person name="Mackey A.J."/>
            <person name="Manning G."/>
            <person name="Martin F."/>
            <person name="Muraguchi H."/>
            <person name="Natvig D.O."/>
            <person name="Palmerini H."/>
            <person name="Ramesh M.A."/>
            <person name="Rehmeyer C.J."/>
            <person name="Roe B.A."/>
            <person name="Shenoy N."/>
            <person name="Stanke M."/>
            <person name="Ter-Hovhannisyan V."/>
            <person name="Tunlid A."/>
            <person name="Velagapudi R."/>
            <person name="Vision T.J."/>
            <person name="Zeng Q."/>
            <person name="Zolan M.E."/>
            <person name="Pukkila P.J."/>
        </authorList>
    </citation>
    <scope>NUCLEOTIDE SEQUENCE [LARGE SCALE GENOMIC DNA]</scope>
    <source>
        <strain evidence="3">Okayama-7 / 130 / ATCC MYA-4618 / FGSC 9003</strain>
    </source>
</reference>
<dbReference type="RefSeq" id="XP_002910162.1">
    <property type="nucleotide sequence ID" value="XM_002910116.1"/>
</dbReference>
<proteinExistence type="predicted"/>
<dbReference type="KEGG" id="cci:CC1G_15439"/>
<gene>
    <name evidence="2" type="ORF">CC1G_15439</name>
</gene>
<sequence length="99" mass="10750">MPSMDSTSSLPMYWLPPCPSHAVDSTNPPSASQPTPSPLYADEPFPGLGYKDQITLILEIHYYSMKTYGVGLKIERVRNATGFFRVLPIGGNSGNETSG</sequence>
<evidence type="ECO:0000313" key="3">
    <source>
        <dbReference type="Proteomes" id="UP000001861"/>
    </source>
</evidence>
<feature type="compositionally biased region" description="Polar residues" evidence="1">
    <location>
        <begin position="23"/>
        <end position="34"/>
    </location>
</feature>
<feature type="region of interest" description="Disordered" evidence="1">
    <location>
        <begin position="21"/>
        <end position="44"/>
    </location>
</feature>
<organism evidence="2 3">
    <name type="scientific">Coprinopsis cinerea (strain Okayama-7 / 130 / ATCC MYA-4618 / FGSC 9003)</name>
    <name type="common">Inky cap fungus</name>
    <name type="synonym">Hormographiella aspergillata</name>
    <dbReference type="NCBI Taxonomy" id="240176"/>
    <lineage>
        <taxon>Eukaryota</taxon>
        <taxon>Fungi</taxon>
        <taxon>Dikarya</taxon>
        <taxon>Basidiomycota</taxon>
        <taxon>Agaricomycotina</taxon>
        <taxon>Agaricomycetes</taxon>
        <taxon>Agaricomycetidae</taxon>
        <taxon>Agaricales</taxon>
        <taxon>Agaricineae</taxon>
        <taxon>Psathyrellaceae</taxon>
        <taxon>Coprinopsis</taxon>
    </lineage>
</organism>
<dbReference type="VEuPathDB" id="FungiDB:CC1G_15439"/>
<comment type="caution">
    <text evidence="2">The sequence shown here is derived from an EMBL/GenBank/DDBJ whole genome shotgun (WGS) entry which is preliminary data.</text>
</comment>
<evidence type="ECO:0000313" key="2">
    <source>
        <dbReference type="EMBL" id="EFI26668.1"/>
    </source>
</evidence>
<keyword evidence="3" id="KW-1185">Reference proteome</keyword>
<dbReference type="Proteomes" id="UP000001861">
    <property type="component" value="Unassembled WGS sequence"/>
</dbReference>
<dbReference type="GeneID" id="9379435"/>
<dbReference type="InParanoid" id="D6RQP2"/>
<evidence type="ECO:0000256" key="1">
    <source>
        <dbReference type="SAM" id="MobiDB-lite"/>
    </source>
</evidence>
<dbReference type="HOGENOM" id="CLU_2320268_0_0_1"/>